<keyword evidence="3" id="KW-1185">Reference proteome</keyword>
<accession>F8B0K1</accession>
<dbReference type="InterPro" id="IPR032466">
    <property type="entry name" value="Metal_Hydrolase"/>
</dbReference>
<dbReference type="GO" id="GO:0016810">
    <property type="term" value="F:hydrolase activity, acting on carbon-nitrogen (but not peptide) bonds"/>
    <property type="evidence" value="ECO:0007669"/>
    <property type="project" value="InterPro"/>
</dbReference>
<dbReference type="SUPFAM" id="SSF51338">
    <property type="entry name" value="Composite domain of metallo-dependent hydrolases"/>
    <property type="match status" value="1"/>
</dbReference>
<dbReference type="EMBL" id="CP002801">
    <property type="protein sequence ID" value="AEH09758.1"/>
    <property type="molecule type" value="Genomic_DNA"/>
</dbReference>
<dbReference type="SUPFAM" id="SSF51556">
    <property type="entry name" value="Metallo-dependent hydrolases"/>
    <property type="match status" value="1"/>
</dbReference>
<dbReference type="Gene3D" id="3.20.20.140">
    <property type="entry name" value="Metal-dependent hydrolases"/>
    <property type="match status" value="1"/>
</dbReference>
<feature type="domain" description="Amidohydrolase 3" evidence="1">
    <location>
        <begin position="77"/>
        <end position="571"/>
    </location>
</feature>
<reference evidence="2 3" key="1">
    <citation type="submission" date="2011-05" db="EMBL/GenBank/DDBJ databases">
        <title>Complete sequence of chromosome of Frankia symbiont of Datisca glomerata.</title>
        <authorList>
            <consortium name="US DOE Joint Genome Institute"/>
            <person name="Lucas S."/>
            <person name="Han J."/>
            <person name="Lapidus A."/>
            <person name="Cheng J.-F."/>
            <person name="Goodwin L."/>
            <person name="Pitluck S."/>
            <person name="Peters L."/>
            <person name="Mikhailova N."/>
            <person name="Chertkov O."/>
            <person name="Teshima H."/>
            <person name="Han C."/>
            <person name="Tapia R."/>
            <person name="Land M."/>
            <person name="Hauser L."/>
            <person name="Kyrpides N."/>
            <person name="Ivanova N."/>
            <person name="Pagani I."/>
            <person name="Berry A."/>
            <person name="Pawlowski K."/>
            <person name="Persson T."/>
            <person name="Vanden Heuvel B."/>
            <person name="Benson D."/>
            <person name="Woyke T."/>
        </authorList>
    </citation>
    <scope>NUCLEOTIDE SEQUENCE [LARGE SCALE GENOMIC DNA]</scope>
    <source>
        <strain evidence="3">4085684</strain>
    </source>
</reference>
<dbReference type="Pfam" id="PF07969">
    <property type="entry name" value="Amidohydro_3"/>
    <property type="match status" value="1"/>
</dbReference>
<evidence type="ECO:0000313" key="3">
    <source>
        <dbReference type="Proteomes" id="UP000001549"/>
    </source>
</evidence>
<evidence type="ECO:0000259" key="1">
    <source>
        <dbReference type="Pfam" id="PF07969"/>
    </source>
</evidence>
<dbReference type="STRING" id="656024.FsymDg_2373"/>
<dbReference type="HOGENOM" id="CLU_009942_7_1_11"/>
<sequence length="575" mass="57872">MGTRAARARAVSAAAADTRGAGAGTGRAGRNGTRRILYRGGRIHSPASPFATAMLVEDGRIAWLGSDPAADALAAEETVDLDDALVTPAFVDAHVHVTATGLALDGLDLSRAPSLAHALDQLAEHVRRRPSDVVLGTNWDETAWPEGRPPTAAELDRAAGGVAVYLSRVDGHGAVVSSALAARCGAPGRPGWLGDGRCRGEAHHAARAAAYDSVSAGQRRAAQRQVRAHAAALGIAALHEMAGPEVSSADDLSDLLALAAAEPGPVVHGYWAGEIDTAVALGAGIGGDLFVDGSLGSRTAALRAPYADAAAGDAGLTGGGAGAGSPAAGNRGLLHLDADAVSGTVVQAAEAGLQTGFHAIGDAALDTVLDGFERAADKIGLPRILAGRHRVEHCEMADAAQIARMARLGLTAVVQPAFDACWGGRDGMYAQRLGADRAGAMNPFAAMAAAGVVLALSSDAPVTPLDPWGGVRAAVAHHTPSAALSARAAFAAATRGGWRAARADGDGSGLLAPGAPATFAVWQVAGELVVQVPDSRVAAWSTDPRAAVAGLPDLDGPTPTCVRTVVRGTVIHDLL</sequence>
<dbReference type="PANTHER" id="PTHR22642:SF2">
    <property type="entry name" value="PROTEIN LONG AFTER FAR-RED 3"/>
    <property type="match status" value="1"/>
</dbReference>
<dbReference type="eggNOG" id="COG1574">
    <property type="taxonomic scope" value="Bacteria"/>
</dbReference>
<dbReference type="Gene3D" id="2.30.40.10">
    <property type="entry name" value="Urease, subunit C, domain 1"/>
    <property type="match status" value="1"/>
</dbReference>
<organism evidence="2 3">
    <name type="scientific">Candidatus Protofrankia datiscae</name>
    <dbReference type="NCBI Taxonomy" id="2716812"/>
    <lineage>
        <taxon>Bacteria</taxon>
        <taxon>Bacillati</taxon>
        <taxon>Actinomycetota</taxon>
        <taxon>Actinomycetes</taxon>
        <taxon>Frankiales</taxon>
        <taxon>Frankiaceae</taxon>
        <taxon>Protofrankia</taxon>
    </lineage>
</organism>
<protein>
    <submittedName>
        <fullName evidence="2">Amidohydrolase 3</fullName>
    </submittedName>
</protein>
<name>F8B0K1_9ACTN</name>
<dbReference type="KEGG" id="fsy:FsymDg_2373"/>
<keyword evidence="2" id="KW-0378">Hydrolase</keyword>
<dbReference type="InterPro" id="IPR011059">
    <property type="entry name" value="Metal-dep_hydrolase_composite"/>
</dbReference>
<dbReference type="Proteomes" id="UP000001549">
    <property type="component" value="Chromosome"/>
</dbReference>
<dbReference type="AlphaFoldDB" id="F8B0K1"/>
<dbReference type="PANTHER" id="PTHR22642">
    <property type="entry name" value="IMIDAZOLONEPROPIONASE"/>
    <property type="match status" value="1"/>
</dbReference>
<evidence type="ECO:0000313" key="2">
    <source>
        <dbReference type="EMBL" id="AEH09758.1"/>
    </source>
</evidence>
<dbReference type="InterPro" id="IPR013108">
    <property type="entry name" value="Amidohydro_3"/>
</dbReference>
<proteinExistence type="predicted"/>
<gene>
    <name evidence="2" type="ordered locus">FsymDg_2373</name>
</gene>
<dbReference type="Gene3D" id="3.10.310.70">
    <property type="match status" value="1"/>
</dbReference>